<dbReference type="STRING" id="240159.A0A4U5UFQ7"/>
<dbReference type="Proteomes" id="UP000298787">
    <property type="component" value="Chromosome 7"/>
</dbReference>
<sequence length="411" mass="45798">MYPVDLLAVDDTDLTSASERYLSSLESSPHNNEVFQPSQMSKVEITPNNVRRLQLFEDDQPDCTLLVLHPPDDPTQVIAVYLHEEWWCVDDVLRTSSESRSGLMLVQSFTERVIVFLLSQVVERSTEEEEEEEEVRFCPHPRTESCKLLWRDSQVVGFYTVKHKGSLCDSWTGQAYLLPVLDTVLVRKSCRRRGFGLQMLEDFCSSFCSEKFLGVSSPLSPSMAAVCRRFLQRHEDERERLYEVEAPGSWTQRRNIWLNIQLGRYSLGVKETSRPTPEETQRKEGDGDSAQKKQPHNCRLDLTSSSTCDVDTAPAIGFPGQQVEAFDPSQAAAGGGGGGGGSSPSGEIPGTGCSPTANANASDLDSGPPVGPTRSQNTKQALISKPCVSAERHREEPEDESQRRAKRVRRT</sequence>
<dbReference type="PANTHER" id="PTHR22442">
    <property type="match status" value="1"/>
</dbReference>
<feature type="compositionally biased region" description="Gly residues" evidence="1">
    <location>
        <begin position="333"/>
        <end position="343"/>
    </location>
</feature>
<feature type="region of interest" description="Disordered" evidence="1">
    <location>
        <begin position="269"/>
        <end position="305"/>
    </location>
</feature>
<accession>A0A4U5UFQ7</accession>
<name>A0A4U5UFQ7_COLLU</name>
<feature type="compositionally biased region" description="Basic and acidic residues" evidence="1">
    <location>
        <begin position="390"/>
        <end position="403"/>
    </location>
</feature>
<dbReference type="OrthoDB" id="8954808at2759"/>
<dbReference type="InterPro" id="IPR029625">
    <property type="entry name" value="FAM169"/>
</dbReference>
<dbReference type="Gene3D" id="3.40.630.30">
    <property type="match status" value="1"/>
</dbReference>
<feature type="compositionally biased region" description="Basic and acidic residues" evidence="1">
    <location>
        <begin position="271"/>
        <end position="291"/>
    </location>
</feature>
<evidence type="ECO:0000256" key="1">
    <source>
        <dbReference type="SAM" id="MobiDB-lite"/>
    </source>
</evidence>
<protein>
    <submittedName>
        <fullName evidence="2">Protein FAM169B</fullName>
    </submittedName>
</protein>
<reference evidence="2 3" key="1">
    <citation type="submission" date="2019-01" db="EMBL/GenBank/DDBJ databases">
        <title>Genome Assembly of Collichthys lucidus.</title>
        <authorList>
            <person name="Cai M."/>
            <person name="Xiao S."/>
        </authorList>
    </citation>
    <scope>NUCLEOTIDE SEQUENCE [LARGE SCALE GENOMIC DNA]</scope>
    <source>
        <strain evidence="2">JT15FE1705JMU</strain>
        <tissue evidence="2">Muscle</tissue>
    </source>
</reference>
<dbReference type="EMBL" id="CM014084">
    <property type="protein sequence ID" value="TKS72931.1"/>
    <property type="molecule type" value="Genomic_DNA"/>
</dbReference>
<gene>
    <name evidence="2" type="ORF">D9C73_007008</name>
</gene>
<evidence type="ECO:0000313" key="2">
    <source>
        <dbReference type="EMBL" id="TKS72931.1"/>
    </source>
</evidence>
<dbReference type="PANTHER" id="PTHR22442:SF4">
    <property type="entry name" value="PROTEIN FAM169BP"/>
    <property type="match status" value="1"/>
</dbReference>
<evidence type="ECO:0000313" key="3">
    <source>
        <dbReference type="Proteomes" id="UP000298787"/>
    </source>
</evidence>
<dbReference type="AlphaFoldDB" id="A0A4U5UFQ7"/>
<feature type="region of interest" description="Disordered" evidence="1">
    <location>
        <begin position="328"/>
        <end position="411"/>
    </location>
</feature>
<proteinExistence type="predicted"/>
<dbReference type="CDD" id="cd04301">
    <property type="entry name" value="NAT_SF"/>
    <property type="match status" value="1"/>
</dbReference>
<feature type="compositionally biased region" description="Polar residues" evidence="1">
    <location>
        <begin position="353"/>
        <end position="363"/>
    </location>
</feature>
<keyword evidence="3" id="KW-1185">Reference proteome</keyword>
<organism evidence="2 3">
    <name type="scientific">Collichthys lucidus</name>
    <name type="common">Big head croaker</name>
    <name type="synonym">Sciaena lucida</name>
    <dbReference type="NCBI Taxonomy" id="240159"/>
    <lineage>
        <taxon>Eukaryota</taxon>
        <taxon>Metazoa</taxon>
        <taxon>Chordata</taxon>
        <taxon>Craniata</taxon>
        <taxon>Vertebrata</taxon>
        <taxon>Euteleostomi</taxon>
        <taxon>Actinopterygii</taxon>
        <taxon>Neopterygii</taxon>
        <taxon>Teleostei</taxon>
        <taxon>Neoteleostei</taxon>
        <taxon>Acanthomorphata</taxon>
        <taxon>Eupercaria</taxon>
        <taxon>Sciaenidae</taxon>
        <taxon>Collichthys</taxon>
    </lineage>
</organism>